<feature type="non-terminal residue" evidence="1">
    <location>
        <position position="1"/>
    </location>
</feature>
<sequence>VRFYTLPKLYANCLMATLNARLTVPGRGFRESSAEWESALPQHGVIQDAFFAPLHEKQKAPSSVEFNQEAFATYSHNSGDSSFMDIEQNFYAEVAVKRSSILGSRSIDFAHEYDGKVEQAYRARLVPATDVNLAVSVGLFLCEGEGEANVQAEPAGSKPSE</sequence>
<dbReference type="AlphaFoldDB" id="A0A6A4HZU7"/>
<dbReference type="EMBL" id="ML769432">
    <property type="protein sequence ID" value="KAE9402718.1"/>
    <property type="molecule type" value="Genomic_DNA"/>
</dbReference>
<organism evidence="1 2">
    <name type="scientific">Gymnopus androsaceus JB14</name>
    <dbReference type="NCBI Taxonomy" id="1447944"/>
    <lineage>
        <taxon>Eukaryota</taxon>
        <taxon>Fungi</taxon>
        <taxon>Dikarya</taxon>
        <taxon>Basidiomycota</taxon>
        <taxon>Agaricomycotina</taxon>
        <taxon>Agaricomycetes</taxon>
        <taxon>Agaricomycetidae</taxon>
        <taxon>Agaricales</taxon>
        <taxon>Marasmiineae</taxon>
        <taxon>Omphalotaceae</taxon>
        <taxon>Gymnopus</taxon>
    </lineage>
</organism>
<dbReference type="OrthoDB" id="3070057at2759"/>
<dbReference type="Proteomes" id="UP000799118">
    <property type="component" value="Unassembled WGS sequence"/>
</dbReference>
<evidence type="ECO:0000313" key="2">
    <source>
        <dbReference type="Proteomes" id="UP000799118"/>
    </source>
</evidence>
<keyword evidence="2" id="KW-1185">Reference proteome</keyword>
<protein>
    <submittedName>
        <fullName evidence="1">Uncharacterized protein</fullName>
    </submittedName>
</protein>
<accession>A0A6A4HZU7</accession>
<reference evidence="1" key="1">
    <citation type="journal article" date="2019" name="Environ. Microbiol.">
        <title>Fungal ecological strategies reflected in gene transcription - a case study of two litter decomposers.</title>
        <authorList>
            <person name="Barbi F."/>
            <person name="Kohler A."/>
            <person name="Barry K."/>
            <person name="Baskaran P."/>
            <person name="Daum C."/>
            <person name="Fauchery L."/>
            <person name="Ihrmark K."/>
            <person name="Kuo A."/>
            <person name="LaButti K."/>
            <person name="Lipzen A."/>
            <person name="Morin E."/>
            <person name="Grigoriev I.V."/>
            <person name="Henrissat B."/>
            <person name="Lindahl B."/>
            <person name="Martin F."/>
        </authorList>
    </citation>
    <scope>NUCLEOTIDE SEQUENCE</scope>
    <source>
        <strain evidence="1">JB14</strain>
    </source>
</reference>
<gene>
    <name evidence="1" type="ORF">BT96DRAFT_816190</name>
</gene>
<proteinExistence type="predicted"/>
<name>A0A6A4HZU7_9AGAR</name>
<evidence type="ECO:0000313" key="1">
    <source>
        <dbReference type="EMBL" id="KAE9402718.1"/>
    </source>
</evidence>